<dbReference type="PANTHER" id="PTHR47331">
    <property type="entry name" value="PHD-TYPE DOMAIN-CONTAINING PROTEIN"/>
    <property type="match status" value="1"/>
</dbReference>
<dbReference type="PANTHER" id="PTHR47331:SF5">
    <property type="entry name" value="RIBONUCLEASE H"/>
    <property type="match status" value="1"/>
</dbReference>
<reference evidence="1" key="1">
    <citation type="journal article" date="2023" name="Science">
        <title>Genome structures resolve the early diversification of teleost fishes.</title>
        <authorList>
            <person name="Parey E."/>
            <person name="Louis A."/>
            <person name="Montfort J."/>
            <person name="Bouchez O."/>
            <person name="Roques C."/>
            <person name="Iampietro C."/>
            <person name="Lluch J."/>
            <person name="Castinel A."/>
            <person name="Donnadieu C."/>
            <person name="Desvignes T."/>
            <person name="Floi Bucao C."/>
            <person name="Jouanno E."/>
            <person name="Wen M."/>
            <person name="Mejri S."/>
            <person name="Dirks R."/>
            <person name="Jansen H."/>
            <person name="Henkel C."/>
            <person name="Chen W.J."/>
            <person name="Zahm M."/>
            <person name="Cabau C."/>
            <person name="Klopp C."/>
            <person name="Thompson A.W."/>
            <person name="Robinson-Rechavi M."/>
            <person name="Braasch I."/>
            <person name="Lecointre G."/>
            <person name="Bobe J."/>
            <person name="Postlethwait J.H."/>
            <person name="Berthelot C."/>
            <person name="Roest Crollius H."/>
            <person name="Guiguen Y."/>
        </authorList>
    </citation>
    <scope>NUCLEOTIDE SEQUENCE</scope>
    <source>
        <strain evidence="1">NC1722</strain>
    </source>
</reference>
<keyword evidence="2" id="KW-1185">Reference proteome</keyword>
<dbReference type="Proteomes" id="UP001221898">
    <property type="component" value="Unassembled WGS sequence"/>
</dbReference>
<protein>
    <submittedName>
        <fullName evidence="1">Uncharacterized protein</fullName>
    </submittedName>
</protein>
<organism evidence="1 2">
    <name type="scientific">Aldrovandia affinis</name>
    <dbReference type="NCBI Taxonomy" id="143900"/>
    <lineage>
        <taxon>Eukaryota</taxon>
        <taxon>Metazoa</taxon>
        <taxon>Chordata</taxon>
        <taxon>Craniata</taxon>
        <taxon>Vertebrata</taxon>
        <taxon>Euteleostomi</taxon>
        <taxon>Actinopterygii</taxon>
        <taxon>Neopterygii</taxon>
        <taxon>Teleostei</taxon>
        <taxon>Notacanthiformes</taxon>
        <taxon>Halosauridae</taxon>
        <taxon>Aldrovandia</taxon>
    </lineage>
</organism>
<evidence type="ECO:0000313" key="1">
    <source>
        <dbReference type="EMBL" id="KAJ8405627.1"/>
    </source>
</evidence>
<dbReference type="AlphaFoldDB" id="A0AAD7WQJ9"/>
<dbReference type="EMBL" id="JAINUG010000047">
    <property type="protein sequence ID" value="KAJ8405627.1"/>
    <property type="molecule type" value="Genomic_DNA"/>
</dbReference>
<evidence type="ECO:0000313" key="2">
    <source>
        <dbReference type="Proteomes" id="UP001221898"/>
    </source>
</evidence>
<comment type="caution">
    <text evidence="1">The sequence shown here is derived from an EMBL/GenBank/DDBJ whole genome shotgun (WGS) entry which is preliminary data.</text>
</comment>
<proteinExistence type="predicted"/>
<accession>A0AAD7WQJ9</accession>
<name>A0AAD7WQJ9_9TELE</name>
<sequence>MGRTTYALQKHSLPGGDVRKSVERFYVDNHLQSLSSTDEAKELVDKVKALLVTGGYELRQWASNIPEVIGHLPKESWTKSSELWLSQDQSGVDPQEQTLGLRWL</sequence>
<gene>
    <name evidence="1" type="ORF">AAFF_G00316070</name>
</gene>